<dbReference type="Pfam" id="PF13041">
    <property type="entry name" value="PPR_2"/>
    <property type="match status" value="1"/>
</dbReference>
<feature type="region of interest" description="Disordered" evidence="3">
    <location>
        <begin position="820"/>
        <end position="844"/>
    </location>
</feature>
<dbReference type="EMBL" id="DF238793">
    <property type="protein sequence ID" value="GAC95324.1"/>
    <property type="molecule type" value="Genomic_DNA"/>
</dbReference>
<evidence type="ECO:0000256" key="2">
    <source>
        <dbReference type="PROSITE-ProRule" id="PRU00708"/>
    </source>
</evidence>
<sequence>MRLPSRVRRLARPSVAGTAAKPTPAALPPAFLCPLIHAHPLSVQSLRLASTSSSDKSQSNSAQNLRGALRRTGQASKWSPKPPVADVGAASPASKTTYPKRGLPQRYTAPSPKPKPHDRTREQDRSFRIRAKALVESLSDTYSELSRQSRDARTSPARIDSDITNALAHFESEMKVLRVMLKSKDVLVDPDNSWRSASRIKSPYNTAIRICFQNGKVERAFKLLNQMKKDGIFPGAATYTVLINGLTRVLVTQMNSVSSDRKTEQLLQRKETQRIHELYHDLEKLWKQAYPRYFPRAGIARAKDAVPLDKDDYHTMTEQARRNLVSQQASIYEAQEFPRVLTNAIGAYANFLRVIDANDELDRLFDRLFPPTLIESMARGLMPDASPQEKLELANRKLSDSLPLGDKSSISSFLPIPDAHDPKRFAATGKIWSRMFLLMDIERHQHLSSSSRVSKKNQKPSLSSKSDAGQHDNGGQADFHDLRFVPDDQLMIDTLNRLRPVHDADSPETIRLGLSILKKVYGLELVSAADGIIRDPQRSEHAEPGVEYYLNKDADEINGPGGPSAELRSPTVAAFVFLLLAPARLWREYTAFFNYLWAKEHAEHAADGQTDALVFGKTMQPMHAMKILWNHSQHADPIGVRVLLQAMRRAAEDSTDQRSEDGERSNRRARRPRPGLHSQAAQWKPADVCYTRAMYANLEALSKKPHGLTALTLKEGGKYDVWSEAKSLYREWFGSKVASHTTRQRDLSRWATRGCKNPAYGVKQSVHSHVHADTMRSLLLSIARACANKQEAEGVDIAREALRLLEETEGLKWIVDETQQQLRQDDVQPPSSRPSHSKEASAGDFKMKPYTLPLLSKIISLALDTSQQSFAPKEDVELWKRLRNTLSASASDAIPRTFSGEQTGDARSPRATSQILPRSAGGSQLLLSRDDHLELQAEAEDDGIHEMRQDFEQPRAGLDRRQRRLRHVEQELERWVRGGSSL</sequence>
<dbReference type="AlphaFoldDB" id="R9P276"/>
<dbReference type="Gene3D" id="1.25.40.10">
    <property type="entry name" value="Tetratricopeptide repeat domain"/>
    <property type="match status" value="1"/>
</dbReference>
<dbReference type="NCBIfam" id="TIGR00756">
    <property type="entry name" value="PPR"/>
    <property type="match status" value="1"/>
</dbReference>
<feature type="repeat" description="PPR" evidence="2">
    <location>
        <begin position="200"/>
        <end position="234"/>
    </location>
</feature>
<feature type="compositionally biased region" description="Basic and acidic residues" evidence="3">
    <location>
        <begin position="115"/>
        <end position="126"/>
    </location>
</feature>
<evidence type="ECO:0008006" key="6">
    <source>
        <dbReference type="Google" id="ProtNLM"/>
    </source>
</evidence>
<feature type="region of interest" description="Disordered" evidence="3">
    <location>
        <begin position="448"/>
        <end position="480"/>
    </location>
</feature>
<protein>
    <recommendedName>
        <fullName evidence="6">Pentatricopeptide repeat protein</fullName>
    </recommendedName>
</protein>
<organism evidence="4 5">
    <name type="scientific">Pseudozyma hubeiensis (strain SY62)</name>
    <name type="common">Yeast</name>
    <dbReference type="NCBI Taxonomy" id="1305764"/>
    <lineage>
        <taxon>Eukaryota</taxon>
        <taxon>Fungi</taxon>
        <taxon>Dikarya</taxon>
        <taxon>Basidiomycota</taxon>
        <taxon>Ustilaginomycotina</taxon>
        <taxon>Ustilaginomycetes</taxon>
        <taxon>Ustilaginales</taxon>
        <taxon>Ustilaginaceae</taxon>
        <taxon>Pseudozyma</taxon>
    </lineage>
</organism>
<feature type="compositionally biased region" description="Low complexity" evidence="3">
    <location>
        <begin position="50"/>
        <end position="61"/>
    </location>
</feature>
<feature type="compositionally biased region" description="Basic residues" evidence="3">
    <location>
        <begin position="1"/>
        <end position="11"/>
    </location>
</feature>
<dbReference type="InterPro" id="IPR051222">
    <property type="entry name" value="PPR/CCM1_RNA-binding"/>
</dbReference>
<feature type="region of interest" description="Disordered" evidence="3">
    <location>
        <begin position="650"/>
        <end position="680"/>
    </location>
</feature>
<accession>R9P276</accession>
<dbReference type="OrthoDB" id="185373at2759"/>
<feature type="compositionally biased region" description="Basic and acidic residues" evidence="3">
    <location>
        <begin position="650"/>
        <end position="666"/>
    </location>
</feature>
<dbReference type="Proteomes" id="UP000014071">
    <property type="component" value="Unassembled WGS sequence"/>
</dbReference>
<feature type="region of interest" description="Disordered" evidence="3">
    <location>
        <begin position="1"/>
        <end position="24"/>
    </location>
</feature>
<evidence type="ECO:0000313" key="4">
    <source>
        <dbReference type="EMBL" id="GAC95324.1"/>
    </source>
</evidence>
<feature type="compositionally biased region" description="Polar residues" evidence="3">
    <location>
        <begin position="910"/>
        <end position="920"/>
    </location>
</feature>
<proteinExistence type="predicted"/>
<evidence type="ECO:0000256" key="3">
    <source>
        <dbReference type="SAM" id="MobiDB-lite"/>
    </source>
</evidence>
<evidence type="ECO:0000313" key="5">
    <source>
        <dbReference type="Proteomes" id="UP000014071"/>
    </source>
</evidence>
<keyword evidence="1" id="KW-0677">Repeat</keyword>
<dbReference type="InterPro" id="IPR002885">
    <property type="entry name" value="PPR_rpt"/>
</dbReference>
<dbReference type="InterPro" id="IPR011990">
    <property type="entry name" value="TPR-like_helical_dom_sf"/>
</dbReference>
<feature type="region of interest" description="Disordered" evidence="3">
    <location>
        <begin position="49"/>
        <end position="126"/>
    </location>
</feature>
<dbReference type="eggNOG" id="ENOG502R0YI">
    <property type="taxonomic scope" value="Eukaryota"/>
</dbReference>
<dbReference type="HOGENOM" id="CLU_302506_0_0_1"/>
<evidence type="ECO:0000256" key="1">
    <source>
        <dbReference type="ARBA" id="ARBA00022737"/>
    </source>
</evidence>
<dbReference type="RefSeq" id="XP_012188911.1">
    <property type="nucleotide sequence ID" value="XM_012333521.1"/>
</dbReference>
<dbReference type="PROSITE" id="PS51375">
    <property type="entry name" value="PPR"/>
    <property type="match status" value="1"/>
</dbReference>
<dbReference type="PANTHER" id="PTHR47942:SF63">
    <property type="entry name" value="PENTATRICOPEPTIDE REPEAT-CONTAINING PROTEIN"/>
    <property type="match status" value="1"/>
</dbReference>
<feature type="region of interest" description="Disordered" evidence="3">
    <location>
        <begin position="893"/>
        <end position="920"/>
    </location>
</feature>
<dbReference type="GeneID" id="24108190"/>
<keyword evidence="5" id="KW-1185">Reference proteome</keyword>
<reference evidence="5" key="1">
    <citation type="journal article" date="2013" name="Genome Announc.">
        <title>Draft genome sequence of the basidiomycetous yeast-like fungus Pseudozyma hubeiensis SY62, which produces an abundant amount of the biosurfactant mannosylerythritol lipids.</title>
        <authorList>
            <person name="Konishi M."/>
            <person name="Hatada Y."/>
            <person name="Horiuchi J."/>
        </authorList>
    </citation>
    <scope>NUCLEOTIDE SEQUENCE [LARGE SCALE GENOMIC DNA]</scope>
    <source>
        <strain evidence="5">SY62</strain>
    </source>
</reference>
<name>R9P276_PSEHS</name>
<dbReference type="PANTHER" id="PTHR47942">
    <property type="entry name" value="TETRATRICOPEPTIDE REPEAT (TPR)-LIKE SUPERFAMILY PROTEIN-RELATED"/>
    <property type="match status" value="1"/>
</dbReference>
<gene>
    <name evidence="4" type="ORF">PHSY_002899</name>
</gene>